<dbReference type="EMBL" id="JADDOJ010000002">
    <property type="protein sequence ID" value="MBE7939092.1"/>
    <property type="molecule type" value="Genomic_DNA"/>
</dbReference>
<dbReference type="Proteomes" id="UP000715965">
    <property type="component" value="Unassembled WGS sequence"/>
</dbReference>
<comment type="caution">
    <text evidence="1">The sequence shown here is derived from an EMBL/GenBank/DDBJ whole genome shotgun (WGS) entry which is preliminary data.</text>
</comment>
<dbReference type="Pfam" id="PF02585">
    <property type="entry name" value="PIG-L"/>
    <property type="match status" value="1"/>
</dbReference>
<dbReference type="InterPro" id="IPR003737">
    <property type="entry name" value="GlcNAc_PI_deacetylase-related"/>
</dbReference>
<dbReference type="RefSeq" id="WP_193778644.1">
    <property type="nucleotide sequence ID" value="NZ_JADDOJ010000002.1"/>
</dbReference>
<reference evidence="1 2" key="1">
    <citation type="submission" date="2020-10" db="EMBL/GenBank/DDBJ databases">
        <title>Draft genome of Ramlibacter aquaticus LMG 30558.</title>
        <authorList>
            <person name="Props R."/>
        </authorList>
    </citation>
    <scope>NUCLEOTIDE SEQUENCE [LARGE SCALE GENOMIC DNA]</scope>
    <source>
        <strain evidence="1 2">LMG 30558</strain>
    </source>
</reference>
<name>A0ABR9SBB8_9BURK</name>
<proteinExistence type="predicted"/>
<keyword evidence="2" id="KW-1185">Reference proteome</keyword>
<protein>
    <submittedName>
        <fullName evidence="1">PIG-L family deacetylase</fullName>
    </submittedName>
</protein>
<evidence type="ECO:0000313" key="2">
    <source>
        <dbReference type="Proteomes" id="UP000715965"/>
    </source>
</evidence>
<evidence type="ECO:0000313" key="1">
    <source>
        <dbReference type="EMBL" id="MBE7939092.1"/>
    </source>
</evidence>
<organism evidence="1 2">
    <name type="scientific">Ramlibacter aquaticus</name>
    <dbReference type="NCBI Taxonomy" id="2780094"/>
    <lineage>
        <taxon>Bacteria</taxon>
        <taxon>Pseudomonadati</taxon>
        <taxon>Pseudomonadota</taxon>
        <taxon>Betaproteobacteria</taxon>
        <taxon>Burkholderiales</taxon>
        <taxon>Comamonadaceae</taxon>
        <taxon>Ramlibacter</taxon>
    </lineage>
</organism>
<accession>A0ABR9SBB8</accession>
<dbReference type="SUPFAM" id="SSF102588">
    <property type="entry name" value="LmbE-like"/>
    <property type="match status" value="1"/>
</dbReference>
<dbReference type="Gene3D" id="3.40.50.10320">
    <property type="entry name" value="LmbE-like"/>
    <property type="match status" value="1"/>
</dbReference>
<gene>
    <name evidence="1" type="ORF">IM725_00725</name>
</gene>
<dbReference type="InterPro" id="IPR024078">
    <property type="entry name" value="LmbE-like_dom_sf"/>
</dbReference>
<sequence length="265" mass="29314">MLTDLPASPSLFVQPHYDDAALSCGATAAQMAARGAPCTVVTVFAGDVDDEDLDEFAARKHKRWNLGGAASVLYTRREEDVAAACQLGCELLWLDHPDAIYRDGLYGSDSRLFGLVHEQEVSFPEELAAQLIALDGVTRDFALYVPLGIGNHVDHQLVFDAGCLLAAQGWQVFAYEDLPYTLHSPHKLQERLDAVAPWLGDEIRHPVEAGFERKLQAISAYRSQLSTIFRFTPDWRASMRDHALSRGGAQVVERFWRITPFDAGG</sequence>